<sequence length="391" mass="44120">MDRRALPPERVWTCCVVFKLSHVWQCFMNSVVQCLAHTQPLLDLCLHNSYQLNSSSPRGGELMKSFASLLKSIWRDSGGSFSPNAFRSQVARLAPRFVSYSQQDGQEFLRYLLLGLHEDINRVSGRPRGSISDIPDHLTDTVKAIESWKRYLRIDDSAIVEDKKQPASCHGGCVADTFVGQLKSSLRCDSCRYDSVTFDPFWDLSLPIPKLRDSVTLRDCLNLFTKEEILDGDEKPTCSKCKEKRSCVKSFSIYKFPKILVLRILFDLKRFSPYEKYRTKLETTVECPHTLDLGSYTSSSSQGEMVPSPTAAAANMDRVLAAVYSLFAVANHTGSTYSGHYTATCRHPVTGQWHEFNDARVTKVNSDNVVSSKAYVLFYELNSPSLQSSRL</sequence>
<evidence type="ECO:0000256" key="2">
    <source>
        <dbReference type="ARBA" id="ARBA00012759"/>
    </source>
</evidence>
<organism evidence="4 5">
    <name type="scientific">Cordylochernes scorpioides</name>
    <dbReference type="NCBI Taxonomy" id="51811"/>
    <lineage>
        <taxon>Eukaryota</taxon>
        <taxon>Metazoa</taxon>
        <taxon>Ecdysozoa</taxon>
        <taxon>Arthropoda</taxon>
        <taxon>Chelicerata</taxon>
        <taxon>Arachnida</taxon>
        <taxon>Pseudoscorpiones</taxon>
        <taxon>Cheliferoidea</taxon>
        <taxon>Chernetidae</taxon>
        <taxon>Cordylochernes</taxon>
    </lineage>
</organism>
<protein>
    <recommendedName>
        <fullName evidence="2">ubiquitinyl hydrolase 1</fullName>
        <ecNumber evidence="2">3.4.19.12</ecNumber>
    </recommendedName>
</protein>
<dbReference type="PROSITE" id="PS00973">
    <property type="entry name" value="USP_2"/>
    <property type="match status" value="1"/>
</dbReference>
<dbReference type="CDD" id="cd02674">
    <property type="entry name" value="Peptidase_C19R"/>
    <property type="match status" value="1"/>
</dbReference>
<dbReference type="PANTHER" id="PTHR21646">
    <property type="entry name" value="UBIQUITIN CARBOXYL-TERMINAL HYDROLASE"/>
    <property type="match status" value="1"/>
</dbReference>
<dbReference type="PANTHER" id="PTHR21646:SF23">
    <property type="entry name" value="UBIQUITIN CARBOXYL-TERMINAL HYDROLASE USP2"/>
    <property type="match status" value="1"/>
</dbReference>
<dbReference type="EMBL" id="CP092879">
    <property type="protein sequence ID" value="UYV79320.1"/>
    <property type="molecule type" value="Genomic_DNA"/>
</dbReference>
<accession>A0ABY6LIM4</accession>
<gene>
    <name evidence="4" type="ORF">LAZ67_17002139</name>
</gene>
<dbReference type="InterPro" id="IPR001394">
    <property type="entry name" value="Peptidase_C19_UCH"/>
</dbReference>
<dbReference type="SUPFAM" id="SSF54001">
    <property type="entry name" value="Cysteine proteinases"/>
    <property type="match status" value="1"/>
</dbReference>
<dbReference type="Proteomes" id="UP001235939">
    <property type="component" value="Chromosome 17"/>
</dbReference>
<dbReference type="Gene3D" id="3.90.70.10">
    <property type="entry name" value="Cysteine proteinases"/>
    <property type="match status" value="1"/>
</dbReference>
<evidence type="ECO:0000313" key="4">
    <source>
        <dbReference type="EMBL" id="UYV79320.1"/>
    </source>
</evidence>
<keyword evidence="5" id="KW-1185">Reference proteome</keyword>
<dbReference type="InterPro" id="IPR038765">
    <property type="entry name" value="Papain-like_cys_pep_sf"/>
</dbReference>
<evidence type="ECO:0000313" key="5">
    <source>
        <dbReference type="Proteomes" id="UP001235939"/>
    </source>
</evidence>
<proteinExistence type="predicted"/>
<reference evidence="4 5" key="1">
    <citation type="submission" date="2022-01" db="EMBL/GenBank/DDBJ databases">
        <title>A chromosomal length assembly of Cordylochernes scorpioides.</title>
        <authorList>
            <person name="Zeh D."/>
            <person name="Zeh J."/>
        </authorList>
    </citation>
    <scope>NUCLEOTIDE SEQUENCE [LARGE SCALE GENOMIC DNA]</scope>
    <source>
        <strain evidence="4">IN4F17</strain>
        <tissue evidence="4">Whole Body</tissue>
    </source>
</reference>
<dbReference type="InterPro" id="IPR028889">
    <property type="entry name" value="USP"/>
</dbReference>
<evidence type="ECO:0000259" key="3">
    <source>
        <dbReference type="PROSITE" id="PS50235"/>
    </source>
</evidence>
<name>A0ABY6LIM4_9ARAC</name>
<dbReference type="Pfam" id="PF00443">
    <property type="entry name" value="UCH"/>
    <property type="match status" value="1"/>
</dbReference>
<feature type="domain" description="USP" evidence="3">
    <location>
        <begin position="17"/>
        <end position="382"/>
    </location>
</feature>
<dbReference type="InterPro" id="IPR050185">
    <property type="entry name" value="Ub_carboxyl-term_hydrolase"/>
</dbReference>
<dbReference type="EC" id="3.4.19.12" evidence="2"/>
<evidence type="ECO:0000256" key="1">
    <source>
        <dbReference type="ARBA" id="ARBA00000707"/>
    </source>
</evidence>
<comment type="catalytic activity">
    <reaction evidence="1">
        <text>Thiol-dependent hydrolysis of ester, thioester, amide, peptide and isopeptide bonds formed by the C-terminal Gly of ubiquitin (a 76-residue protein attached to proteins as an intracellular targeting signal).</text>
        <dbReference type="EC" id="3.4.19.12"/>
    </reaction>
</comment>
<dbReference type="PROSITE" id="PS50235">
    <property type="entry name" value="USP_3"/>
    <property type="match status" value="1"/>
</dbReference>
<dbReference type="InterPro" id="IPR018200">
    <property type="entry name" value="USP_CS"/>
</dbReference>